<gene>
    <name evidence="1" type="primary">FAM25A</name>
</gene>
<evidence type="ECO:0000313" key="2">
    <source>
        <dbReference type="Proteomes" id="UP000823872"/>
    </source>
</evidence>
<reference evidence="1" key="3">
    <citation type="submission" date="2025-09" db="UniProtKB">
        <authorList>
            <consortium name="Ensembl"/>
        </authorList>
    </citation>
    <scope>IDENTIFICATION</scope>
    <source>
        <strain evidence="1">breed Abyssinian</strain>
    </source>
</reference>
<dbReference type="PANTHER" id="PTHR34994">
    <property type="entry name" value="PROTEIN FAM25A-RELATED"/>
    <property type="match status" value="1"/>
</dbReference>
<accession>A0ABI7WMM3</accession>
<dbReference type="PRINTS" id="PR02048">
    <property type="entry name" value="PROTEINF25"/>
</dbReference>
<dbReference type="Ensembl" id="ENSFCTT00005016900.1">
    <property type="protein sequence ID" value="ENSFCTP00005011571.1"/>
    <property type="gene ID" value="ENSFCTG00005006060.1"/>
</dbReference>
<dbReference type="Proteomes" id="UP000823872">
    <property type="component" value="Chromosome D2"/>
</dbReference>
<proteinExistence type="predicted"/>
<evidence type="ECO:0000313" key="1">
    <source>
        <dbReference type="Ensembl" id="ENSFCTP00005011571.1"/>
    </source>
</evidence>
<dbReference type="InterPro" id="IPR023243">
    <property type="entry name" value="FAM25"/>
</dbReference>
<dbReference type="Pfam" id="PF15825">
    <property type="entry name" value="FAM25"/>
    <property type="match status" value="1"/>
</dbReference>
<sequence>ASQVPQNPFGVYAPATLCGRLVLPFCEKQLVSALAVRVLHGRKHVCISYVSSAAGVDLSLAYLAGPEFGIIPTPQIREPSVQSGVHAVEEVVKEVVEHAKEAGEKAIGEALKKAHEAGDKAVKEVTETVTNTVTSAVTHAAEGLGKLGQ</sequence>
<dbReference type="GeneTree" id="ENSGT00390000000786"/>
<dbReference type="PANTHER" id="PTHR34994:SF1">
    <property type="entry name" value="PROTEIN FAM25A-RELATED"/>
    <property type="match status" value="1"/>
</dbReference>
<protein>
    <submittedName>
        <fullName evidence="1">Family with sequence similarity 25 member A</fullName>
    </submittedName>
</protein>
<reference evidence="1 2" key="1">
    <citation type="submission" date="2021-02" db="EMBL/GenBank/DDBJ databases">
        <title>Safari Cat Assemblies.</title>
        <authorList>
            <person name="Bredemeyer K.R."/>
            <person name="Murphy W.J."/>
        </authorList>
    </citation>
    <scope>NUCLEOTIDE SEQUENCE [LARGE SCALE GENOMIC DNA]</scope>
</reference>
<name>A0ABI7WMM3_FELCA</name>
<organism evidence="1 2">
    <name type="scientific">Felis catus</name>
    <name type="common">Cat</name>
    <name type="synonym">Felis silvestris catus</name>
    <dbReference type="NCBI Taxonomy" id="9685"/>
    <lineage>
        <taxon>Eukaryota</taxon>
        <taxon>Metazoa</taxon>
        <taxon>Chordata</taxon>
        <taxon>Craniata</taxon>
        <taxon>Vertebrata</taxon>
        <taxon>Euteleostomi</taxon>
        <taxon>Mammalia</taxon>
        <taxon>Eutheria</taxon>
        <taxon>Laurasiatheria</taxon>
        <taxon>Carnivora</taxon>
        <taxon>Feliformia</taxon>
        <taxon>Felidae</taxon>
        <taxon>Felinae</taxon>
        <taxon>Felis</taxon>
    </lineage>
</organism>
<keyword evidence="2" id="KW-1185">Reference proteome</keyword>
<reference evidence="1" key="2">
    <citation type="submission" date="2025-08" db="UniProtKB">
        <authorList>
            <consortium name="Ensembl"/>
        </authorList>
    </citation>
    <scope>IDENTIFICATION</scope>
    <source>
        <strain evidence="1">breed Abyssinian</strain>
    </source>
</reference>